<proteinExistence type="predicted"/>
<evidence type="ECO:0000313" key="2">
    <source>
        <dbReference type="EMBL" id="RDB18833.1"/>
    </source>
</evidence>
<reference evidence="2" key="1">
    <citation type="submission" date="2018-04" db="EMBL/GenBank/DDBJ databases">
        <title>Whole genome sequencing of Hypsizygus marmoreus.</title>
        <authorList>
            <person name="Choi I.-G."/>
            <person name="Min B."/>
            <person name="Kim J.-G."/>
            <person name="Kim S."/>
            <person name="Oh Y.-L."/>
            <person name="Kong W.-S."/>
            <person name="Park H."/>
            <person name="Jeong J."/>
            <person name="Song E.-S."/>
        </authorList>
    </citation>
    <scope>NUCLEOTIDE SEQUENCE [LARGE SCALE GENOMIC DNA]</scope>
    <source>
        <strain evidence="2">51987-8</strain>
    </source>
</reference>
<sequence>MNASAFVYPHALVDGVVYTVLQGSHTRFPAIPSKIFPESESTRLPDFTLKWIPNEFPFLFFIPKYKPFYGPLFNRLAIDEKHLPIECVEDGHYSLDRDVITDWVTLERNLRAILSAMHHRCGSLPPLFQFWAFPKRYGYENCYRSQRVARAIAIRSRDAFVPLMAALSFFYLVLVDREVKVEGFAWRDEVLRDTGIHYEWLAALEHSVVADMTIPRVGGIVDMKTCQYSGFLKVINQARMDFLCLCWGPTSDWGPVESGPVHADPYIVSKRLMPDHIMIDNLSAMATRHSSRSLRTAPLRSAPLHTAPLRSAPLHTAPPHSAPLRTSPQPFSTGQSPDHTHRHCPPADKSPAPAP</sequence>
<dbReference type="OrthoDB" id="3268696at2759"/>
<organism evidence="2 3">
    <name type="scientific">Hypsizygus marmoreus</name>
    <name type="common">White beech mushroom</name>
    <name type="synonym">Agaricus marmoreus</name>
    <dbReference type="NCBI Taxonomy" id="39966"/>
    <lineage>
        <taxon>Eukaryota</taxon>
        <taxon>Fungi</taxon>
        <taxon>Dikarya</taxon>
        <taxon>Basidiomycota</taxon>
        <taxon>Agaricomycotina</taxon>
        <taxon>Agaricomycetes</taxon>
        <taxon>Agaricomycetidae</taxon>
        <taxon>Agaricales</taxon>
        <taxon>Tricholomatineae</taxon>
        <taxon>Lyophyllaceae</taxon>
        <taxon>Hypsizygus</taxon>
    </lineage>
</organism>
<protein>
    <submittedName>
        <fullName evidence="2">Uncharacterized protein</fullName>
    </submittedName>
</protein>
<gene>
    <name evidence="2" type="ORF">Hypma_014529</name>
</gene>
<comment type="caution">
    <text evidence="2">The sequence shown here is derived from an EMBL/GenBank/DDBJ whole genome shotgun (WGS) entry which is preliminary data.</text>
</comment>
<dbReference type="Proteomes" id="UP000076154">
    <property type="component" value="Unassembled WGS sequence"/>
</dbReference>
<keyword evidence="3" id="KW-1185">Reference proteome</keyword>
<feature type="compositionally biased region" description="Polar residues" evidence="1">
    <location>
        <begin position="324"/>
        <end position="337"/>
    </location>
</feature>
<evidence type="ECO:0000256" key="1">
    <source>
        <dbReference type="SAM" id="MobiDB-lite"/>
    </source>
</evidence>
<dbReference type="AlphaFoldDB" id="A0A369JGK0"/>
<dbReference type="InParanoid" id="A0A369JGK0"/>
<name>A0A369JGK0_HYPMA</name>
<feature type="region of interest" description="Disordered" evidence="1">
    <location>
        <begin position="309"/>
        <end position="355"/>
    </location>
</feature>
<accession>A0A369JGK0</accession>
<dbReference type="EMBL" id="LUEZ02000087">
    <property type="protein sequence ID" value="RDB18833.1"/>
    <property type="molecule type" value="Genomic_DNA"/>
</dbReference>
<evidence type="ECO:0000313" key="3">
    <source>
        <dbReference type="Proteomes" id="UP000076154"/>
    </source>
</evidence>